<keyword evidence="2" id="KW-1185">Reference proteome</keyword>
<dbReference type="RefSeq" id="WP_341701100.1">
    <property type="nucleotide sequence ID" value="NZ_JBBYHU010000028.1"/>
</dbReference>
<dbReference type="InterPro" id="IPR053860">
    <property type="entry name" value="DUF6932"/>
</dbReference>
<accession>A0ABU9HP19</accession>
<name>A0ABU9HP19_9FLAO</name>
<dbReference type="EMBL" id="JBBYHU010000028">
    <property type="protein sequence ID" value="MEL1241891.1"/>
    <property type="molecule type" value="Genomic_DNA"/>
</dbReference>
<protein>
    <submittedName>
        <fullName evidence="1">Uncharacterized protein</fullName>
    </submittedName>
</protein>
<dbReference type="Pfam" id="PF22014">
    <property type="entry name" value="DUF6932"/>
    <property type="match status" value="1"/>
</dbReference>
<dbReference type="Proteomes" id="UP001398556">
    <property type="component" value="Unassembled WGS sequence"/>
</dbReference>
<comment type="caution">
    <text evidence="1">The sequence shown here is derived from an EMBL/GenBank/DDBJ whole genome shotgun (WGS) entry which is preliminary data.</text>
</comment>
<evidence type="ECO:0000313" key="2">
    <source>
        <dbReference type="Proteomes" id="UP001398556"/>
    </source>
</evidence>
<organism evidence="1 2">
    <name type="scientific">Flavobacterium flavipallidum</name>
    <dbReference type="NCBI Taxonomy" id="3139140"/>
    <lineage>
        <taxon>Bacteria</taxon>
        <taxon>Pseudomonadati</taxon>
        <taxon>Bacteroidota</taxon>
        <taxon>Flavobacteriia</taxon>
        <taxon>Flavobacteriales</taxon>
        <taxon>Flavobacteriaceae</taxon>
        <taxon>Flavobacterium</taxon>
    </lineage>
</organism>
<evidence type="ECO:0000313" key="1">
    <source>
        <dbReference type="EMBL" id="MEL1241891.1"/>
    </source>
</evidence>
<sequence length="144" mass="16207">MIPNFQPNGILPSGIHWSTIEEVKEKLCFSERRIELIIGLENAIISLKRAGCETIYIDGSFSTSKQNPGDIDVCWETGGVDLDFLVVIEPVLWDFSSGRKSQKDKFGCEFFPCDFVAEPPDKTFIDFFQQDRDGNPKGIIGLKI</sequence>
<reference evidence="1 2" key="1">
    <citation type="submission" date="2024-04" db="EMBL/GenBank/DDBJ databases">
        <title>Flavobacterium sp. DGU99 16S ribosomal RNA gene Genome sequencing and assembly.</title>
        <authorList>
            <person name="Park S."/>
        </authorList>
    </citation>
    <scope>NUCLEOTIDE SEQUENCE [LARGE SCALE GENOMIC DNA]</scope>
    <source>
        <strain evidence="1 2">DGU99</strain>
    </source>
</reference>
<proteinExistence type="predicted"/>
<gene>
    <name evidence="1" type="ORF">AAEO59_12595</name>
</gene>